<reference evidence="3 4" key="1">
    <citation type="submission" date="2021-03" db="EMBL/GenBank/DDBJ databases">
        <title>Enterococcal diversity collection.</title>
        <authorList>
            <person name="Gilmore M.S."/>
            <person name="Schwartzman J."/>
            <person name="Van Tyne D."/>
            <person name="Martin M."/>
            <person name="Earl A.M."/>
            <person name="Manson A.L."/>
            <person name="Straub T."/>
            <person name="Salamzade R."/>
            <person name="Saavedra J."/>
            <person name="Lebreton F."/>
            <person name="Prichula J."/>
            <person name="Schaufler K."/>
            <person name="Gaca A."/>
            <person name="Sgardioli B."/>
            <person name="Wagenaar J."/>
            <person name="Strong T."/>
        </authorList>
    </citation>
    <scope>NUCLEOTIDE SEQUENCE [LARGE SCALE GENOMIC DNA]</scope>
    <source>
        <strain evidence="3 4">669A</strain>
    </source>
</reference>
<comment type="caution">
    <text evidence="3">The sequence shown here is derived from an EMBL/GenBank/DDBJ whole genome shotgun (WGS) entry which is preliminary data.</text>
</comment>
<feature type="chain" id="PRO_5047053186" description="Lipoprotein" evidence="2">
    <location>
        <begin position="23"/>
        <end position="268"/>
    </location>
</feature>
<evidence type="ECO:0000313" key="4">
    <source>
        <dbReference type="Proteomes" id="UP000664601"/>
    </source>
</evidence>
<feature type="region of interest" description="Disordered" evidence="1">
    <location>
        <begin position="20"/>
        <end position="75"/>
    </location>
</feature>
<evidence type="ECO:0000256" key="1">
    <source>
        <dbReference type="SAM" id="MobiDB-lite"/>
    </source>
</evidence>
<feature type="compositionally biased region" description="Low complexity" evidence="1">
    <location>
        <begin position="20"/>
        <end position="66"/>
    </location>
</feature>
<name>A0ABS3LFV5_9ENTE</name>
<dbReference type="RefSeq" id="WP_207675521.1">
    <property type="nucleotide sequence ID" value="NZ_JAFREM010000033.1"/>
</dbReference>
<dbReference type="EMBL" id="JAFREM010000033">
    <property type="protein sequence ID" value="MBO1308529.1"/>
    <property type="molecule type" value="Genomic_DNA"/>
</dbReference>
<evidence type="ECO:0000256" key="2">
    <source>
        <dbReference type="SAM" id="SignalP"/>
    </source>
</evidence>
<evidence type="ECO:0008006" key="5">
    <source>
        <dbReference type="Google" id="ProtNLM"/>
    </source>
</evidence>
<feature type="signal peptide" evidence="2">
    <location>
        <begin position="1"/>
        <end position="22"/>
    </location>
</feature>
<protein>
    <recommendedName>
        <fullName evidence="5">Lipoprotein</fullName>
    </recommendedName>
</protein>
<accession>A0ABS3LFV5</accession>
<organism evidence="3 4">
    <name type="scientific">Candidatus Enterococcus moelleringii</name>
    <dbReference type="NCBI Taxonomy" id="2815325"/>
    <lineage>
        <taxon>Bacteria</taxon>
        <taxon>Bacillati</taxon>
        <taxon>Bacillota</taxon>
        <taxon>Bacilli</taxon>
        <taxon>Lactobacillales</taxon>
        <taxon>Enterococcaceae</taxon>
        <taxon>Enterococcus</taxon>
    </lineage>
</organism>
<dbReference type="Proteomes" id="UP000664601">
    <property type="component" value="Unassembled WGS sequence"/>
</dbReference>
<dbReference type="PROSITE" id="PS51257">
    <property type="entry name" value="PROKAR_LIPOPROTEIN"/>
    <property type="match status" value="1"/>
</dbReference>
<gene>
    <name evidence="3" type="ORF">JZO70_20310</name>
</gene>
<keyword evidence="2" id="KW-0732">Signal</keyword>
<evidence type="ECO:0000313" key="3">
    <source>
        <dbReference type="EMBL" id="MBO1308529.1"/>
    </source>
</evidence>
<proteinExistence type="predicted"/>
<keyword evidence="4" id="KW-1185">Reference proteome</keyword>
<sequence>MKKYLVLIGALLLLAACGGGNSSSNESSSTQESSVSSSSSTSQSKDSASSSTKESTSQSTTASSSAPVDNSADSQLQQTYPNEQLPAVSAVGAAQNISMAVQEQDNGLIVSYYNTDSKLPLNDPQLQNQTPIAQFQKTTYATADEARDAVAPSFDGDGQATDLGYGITGYRQSGAGSSFLEWQEGNWNLGVQASNINGEDPVPTAQQVVEYLETAFLPVPQDVGQISLSAVSGGYESNVVAWQVGNTVYKIMHTDALSSLQMAVSMNQ</sequence>